<dbReference type="AlphaFoldDB" id="E8QZ27"/>
<dbReference type="Pfam" id="PF06182">
    <property type="entry name" value="ABC2_membrane_6"/>
    <property type="match status" value="1"/>
</dbReference>
<dbReference type="STRING" id="575540.Isop_2599"/>
<feature type="transmembrane region" description="Helical" evidence="1">
    <location>
        <begin position="172"/>
        <end position="197"/>
    </location>
</feature>
<evidence type="ECO:0000256" key="1">
    <source>
        <dbReference type="SAM" id="Phobius"/>
    </source>
</evidence>
<dbReference type="eggNOG" id="COG3694">
    <property type="taxonomic scope" value="Bacteria"/>
</dbReference>
<keyword evidence="3" id="KW-1185">Reference proteome</keyword>
<dbReference type="PANTHER" id="PTHR36833:SF2">
    <property type="entry name" value="SLR0610 PROTEIN"/>
    <property type="match status" value="1"/>
</dbReference>
<dbReference type="InterPro" id="IPR010390">
    <property type="entry name" value="ABC-2_transporter-like"/>
</dbReference>
<evidence type="ECO:0000313" key="2">
    <source>
        <dbReference type="EMBL" id="ADV63169.1"/>
    </source>
</evidence>
<dbReference type="KEGG" id="ipa:Isop_2599"/>
<evidence type="ECO:0000313" key="3">
    <source>
        <dbReference type="Proteomes" id="UP000008631"/>
    </source>
</evidence>
<reference key="1">
    <citation type="submission" date="2010-11" db="EMBL/GenBank/DDBJ databases">
        <title>The complete sequence of chromosome of Isophaera pallida ATCC 43644.</title>
        <authorList>
            <consortium name="US DOE Joint Genome Institute (JGI-PGF)"/>
            <person name="Lucas S."/>
            <person name="Copeland A."/>
            <person name="Lapidus A."/>
            <person name="Bruce D."/>
            <person name="Goodwin L."/>
            <person name="Pitluck S."/>
            <person name="Kyrpides N."/>
            <person name="Mavromatis K."/>
            <person name="Pagani I."/>
            <person name="Ivanova N."/>
            <person name="Saunders E."/>
            <person name="Brettin T."/>
            <person name="Detter J.C."/>
            <person name="Han C."/>
            <person name="Tapia R."/>
            <person name="Land M."/>
            <person name="Hauser L."/>
            <person name="Markowitz V."/>
            <person name="Cheng J.-F."/>
            <person name="Hugenholtz P."/>
            <person name="Woyke T."/>
            <person name="Wu D."/>
            <person name="Eisen J.A."/>
        </authorList>
    </citation>
    <scope>NUCLEOTIDE SEQUENCE</scope>
    <source>
        <strain>ATCC 43644</strain>
    </source>
</reference>
<name>E8QZ27_ISOPI</name>
<keyword evidence="1" id="KW-1133">Transmembrane helix</keyword>
<keyword evidence="1" id="KW-0812">Transmembrane</keyword>
<keyword evidence="1" id="KW-0472">Membrane</keyword>
<protein>
    <recommendedName>
        <fullName evidence="4">ABC transporter permease</fullName>
    </recommendedName>
</protein>
<dbReference type="Proteomes" id="UP000008631">
    <property type="component" value="Chromosome"/>
</dbReference>
<feature type="transmembrane region" description="Helical" evidence="1">
    <location>
        <begin position="91"/>
        <end position="110"/>
    </location>
</feature>
<feature type="transmembrane region" description="Helical" evidence="1">
    <location>
        <begin position="264"/>
        <end position="283"/>
    </location>
</feature>
<proteinExistence type="predicted"/>
<feature type="transmembrane region" description="Helical" evidence="1">
    <location>
        <begin position="55"/>
        <end position="76"/>
    </location>
</feature>
<reference evidence="2 3" key="2">
    <citation type="journal article" date="2011" name="Stand. Genomic Sci.">
        <title>Complete genome sequence of Isosphaera pallida type strain (IS1B).</title>
        <authorList>
            <consortium name="US DOE Joint Genome Institute (JGI-PGF)"/>
            <person name="Goker M."/>
            <person name="Cleland D."/>
            <person name="Saunders E."/>
            <person name="Lapidus A."/>
            <person name="Nolan M."/>
            <person name="Lucas S."/>
            <person name="Hammon N."/>
            <person name="Deshpande S."/>
            <person name="Cheng J.F."/>
            <person name="Tapia R."/>
            <person name="Han C."/>
            <person name="Goodwin L."/>
            <person name="Pitluck S."/>
            <person name="Liolios K."/>
            <person name="Pagani I."/>
            <person name="Ivanova N."/>
            <person name="Mavromatis K."/>
            <person name="Pati A."/>
            <person name="Chen A."/>
            <person name="Palaniappan K."/>
            <person name="Land M."/>
            <person name="Hauser L."/>
            <person name="Chang Y.J."/>
            <person name="Jeffries C.D."/>
            <person name="Detter J.C."/>
            <person name="Beck B."/>
            <person name="Woyke T."/>
            <person name="Bristow J."/>
            <person name="Eisen J.A."/>
            <person name="Markowitz V."/>
            <person name="Hugenholtz P."/>
            <person name="Kyrpides N.C."/>
            <person name="Klenk H.P."/>
        </authorList>
    </citation>
    <scope>NUCLEOTIDE SEQUENCE [LARGE SCALE GENOMIC DNA]</scope>
    <source>
        <strain evidence="3">ATCC 43644 / DSM 9630 / IS1B</strain>
    </source>
</reference>
<dbReference type="RefSeq" id="WP_013565457.1">
    <property type="nucleotide sequence ID" value="NC_014962.1"/>
</dbReference>
<organism evidence="2 3">
    <name type="scientific">Isosphaera pallida (strain ATCC 43644 / DSM 9630 / IS1B)</name>
    <dbReference type="NCBI Taxonomy" id="575540"/>
    <lineage>
        <taxon>Bacteria</taxon>
        <taxon>Pseudomonadati</taxon>
        <taxon>Planctomycetota</taxon>
        <taxon>Planctomycetia</taxon>
        <taxon>Isosphaerales</taxon>
        <taxon>Isosphaeraceae</taxon>
        <taxon>Isosphaera</taxon>
    </lineage>
</organism>
<dbReference type="EMBL" id="CP002353">
    <property type="protein sequence ID" value="ADV63169.1"/>
    <property type="molecule type" value="Genomic_DNA"/>
</dbReference>
<sequence>MTMHQSPSVDPERFGVQTDAADRSGRVGGLGRYPRLLGAMLRFSLTHEMAFRANFLIKVLVEVIWLGILLIFYRTVFAQTDLVGGWNQSQYLFFVGCFFALNGLVEAFFLESCQELSDLIRTGDLDSLLLKPIDEQFLISIRRFDWGTVPNVAMGAGVMLSGLSGLDSPPNAAAVAAFVVTFICGLILSYSFLIAIASCSVWMIRNQGLLEIWWLVSNLVRHPREIYKGPWGEPLGWFLTFVAPFLLIVHVPASSMVRVLDWNLVGYTVAATVVVFLVSRRLFRWSIRHYRSAGG</sequence>
<dbReference type="HOGENOM" id="CLU_071040_0_0_0"/>
<accession>E8QZ27</accession>
<feature type="transmembrane region" description="Helical" evidence="1">
    <location>
        <begin position="234"/>
        <end position="252"/>
    </location>
</feature>
<evidence type="ECO:0008006" key="4">
    <source>
        <dbReference type="Google" id="ProtNLM"/>
    </source>
</evidence>
<gene>
    <name evidence="2" type="ordered locus">Isop_2599</name>
</gene>
<dbReference type="InParanoid" id="E8QZ27"/>
<dbReference type="PANTHER" id="PTHR36833">
    <property type="entry name" value="SLR0610 PROTEIN-RELATED"/>
    <property type="match status" value="1"/>
</dbReference>